<dbReference type="Pfam" id="PF02423">
    <property type="entry name" value="OCD_Mu_crystall"/>
    <property type="match status" value="1"/>
</dbReference>
<organism evidence="1 2">
    <name type="scientific">Fluviispira multicolorata</name>
    <dbReference type="NCBI Taxonomy" id="2654512"/>
    <lineage>
        <taxon>Bacteria</taxon>
        <taxon>Pseudomonadati</taxon>
        <taxon>Bdellovibrionota</taxon>
        <taxon>Oligoflexia</taxon>
        <taxon>Silvanigrellales</taxon>
        <taxon>Silvanigrellaceae</taxon>
        <taxon>Fluviispira</taxon>
    </lineage>
</organism>
<dbReference type="Proteomes" id="UP000442694">
    <property type="component" value="Unassembled WGS sequence"/>
</dbReference>
<proteinExistence type="predicted"/>
<name>A0A833JHV1_9BACT</name>
<comment type="caution">
    <text evidence="1">The sequence shown here is derived from an EMBL/GenBank/DDBJ whole genome shotgun (WGS) entry which is preliminary data.</text>
</comment>
<dbReference type="AlphaFoldDB" id="A0A833JHV1"/>
<dbReference type="InterPro" id="IPR036291">
    <property type="entry name" value="NAD(P)-bd_dom_sf"/>
</dbReference>
<reference evidence="1 2" key="1">
    <citation type="submission" date="2019-10" db="EMBL/GenBank/DDBJ databases">
        <title>New genus of Silvanigrellaceae.</title>
        <authorList>
            <person name="Pitt A."/>
            <person name="Hahn M.W."/>
        </authorList>
    </citation>
    <scope>NUCLEOTIDE SEQUENCE [LARGE SCALE GENOMIC DNA]</scope>
    <source>
        <strain evidence="1 2">33A1-SZDP</strain>
    </source>
</reference>
<dbReference type="PANTHER" id="PTHR13812">
    <property type="entry name" value="KETIMINE REDUCTASE MU-CRYSTALLIN"/>
    <property type="match status" value="1"/>
</dbReference>
<dbReference type="Gene3D" id="3.40.50.720">
    <property type="entry name" value="NAD(P)-binding Rossmann-like Domain"/>
    <property type="match status" value="1"/>
</dbReference>
<dbReference type="EMBL" id="WFLN01000004">
    <property type="protein sequence ID" value="KAB8033657.1"/>
    <property type="molecule type" value="Genomic_DNA"/>
</dbReference>
<dbReference type="Gene3D" id="3.30.1780.10">
    <property type="entry name" value="ornithine cyclodeaminase, domain 1"/>
    <property type="match status" value="1"/>
</dbReference>
<dbReference type="SUPFAM" id="SSF51735">
    <property type="entry name" value="NAD(P)-binding Rossmann-fold domains"/>
    <property type="match status" value="1"/>
</dbReference>
<protein>
    <recommendedName>
        <fullName evidence="3">Ornithine cyclodeaminase</fullName>
    </recommendedName>
</protein>
<dbReference type="InterPro" id="IPR023401">
    <property type="entry name" value="ODC_N"/>
</dbReference>
<dbReference type="PANTHER" id="PTHR13812:SF19">
    <property type="entry name" value="KETIMINE REDUCTASE MU-CRYSTALLIN"/>
    <property type="match status" value="1"/>
</dbReference>
<dbReference type="GO" id="GO:0005737">
    <property type="term" value="C:cytoplasm"/>
    <property type="evidence" value="ECO:0007669"/>
    <property type="project" value="TreeGrafter"/>
</dbReference>
<sequence>MTDIRTAFAGVMSAKYLAPDCISEVGIFGYGIQSYLQAKFLKIQFPNLKNLFLYGRSKDKMEKLKDKYQELGYTVYLSDHVEHVANNCKLLVTTTPSKIPYLYGKWIKAGTHITAIGADDSHKQELDISVFKKANHIFVDSIEQCNKFAVCFHALKDEGLYENNINELGNLISNSNLFKRDQNDITISFLTGLAAQDIAISKYVIKTIYDNIL</sequence>
<evidence type="ECO:0000313" key="2">
    <source>
        <dbReference type="Proteomes" id="UP000442694"/>
    </source>
</evidence>
<gene>
    <name evidence="1" type="ORF">GCL57_02815</name>
</gene>
<accession>A0A833JHV1</accession>
<dbReference type="InterPro" id="IPR003462">
    <property type="entry name" value="ODC_Mu_crystall"/>
</dbReference>
<evidence type="ECO:0008006" key="3">
    <source>
        <dbReference type="Google" id="ProtNLM"/>
    </source>
</evidence>
<evidence type="ECO:0000313" key="1">
    <source>
        <dbReference type="EMBL" id="KAB8033657.1"/>
    </source>
</evidence>
<keyword evidence="2" id="KW-1185">Reference proteome</keyword>